<dbReference type="AlphaFoldDB" id="A0A4R6RYR0"/>
<protein>
    <submittedName>
        <fullName evidence="1">Uncharacterized protein DUF1052</fullName>
    </submittedName>
</protein>
<accession>A0A4R6RYR0</accession>
<dbReference type="OrthoDB" id="4762742at2"/>
<dbReference type="InterPro" id="IPR009394">
    <property type="entry name" value="MmcB-like"/>
</dbReference>
<dbReference type="Pfam" id="PF06319">
    <property type="entry name" value="MmcB-like"/>
    <property type="match status" value="1"/>
</dbReference>
<dbReference type="EMBL" id="SNYA01000004">
    <property type="protein sequence ID" value="TDP92299.1"/>
    <property type="molecule type" value="Genomic_DNA"/>
</dbReference>
<keyword evidence="2" id="KW-1185">Reference proteome</keyword>
<gene>
    <name evidence="1" type="ORF">EDF62_1504</name>
</gene>
<evidence type="ECO:0000313" key="2">
    <source>
        <dbReference type="Proteomes" id="UP000295601"/>
    </source>
</evidence>
<sequence>MSKVTAQDILAAIRHKHHRDPVIREMVLEDQMVLAERRRWNIDNRPDSPWYEEHYARRGDLVSDPLPSGYDPRTVAPRRRIDALLVESGLQLTAFEIKVSRADFRRDTEVKRRAWRQMTHRFIYVTPAGLIDPSDIPDGCGLWEFDPHMFDARSPSRHGLTVAVRAKKNPRPQPFPEQLITALAYRVSKSEQGETRR</sequence>
<name>A0A4R6RYR0_9MICO</name>
<evidence type="ECO:0000313" key="1">
    <source>
        <dbReference type="EMBL" id="TDP92299.1"/>
    </source>
</evidence>
<dbReference type="Proteomes" id="UP000295601">
    <property type="component" value="Unassembled WGS sequence"/>
</dbReference>
<organism evidence="1 2">
    <name type="scientific">Leucobacter luti</name>
    <dbReference type="NCBI Taxonomy" id="340320"/>
    <lineage>
        <taxon>Bacteria</taxon>
        <taxon>Bacillati</taxon>
        <taxon>Actinomycetota</taxon>
        <taxon>Actinomycetes</taxon>
        <taxon>Micrococcales</taxon>
        <taxon>Microbacteriaceae</taxon>
        <taxon>Leucobacter</taxon>
    </lineage>
</organism>
<reference evidence="1 2" key="1">
    <citation type="submission" date="2019-03" db="EMBL/GenBank/DDBJ databases">
        <title>Genomic analyses of the natural microbiome of Caenorhabditis elegans.</title>
        <authorList>
            <person name="Samuel B."/>
        </authorList>
    </citation>
    <scope>NUCLEOTIDE SEQUENCE [LARGE SCALE GENOMIC DNA]</scope>
    <source>
        <strain evidence="1 2">JUb18</strain>
    </source>
</reference>
<dbReference type="RefSeq" id="WP_133616545.1">
    <property type="nucleotide sequence ID" value="NZ_SNYA01000004.1"/>
</dbReference>
<proteinExistence type="predicted"/>
<comment type="caution">
    <text evidence="1">The sequence shown here is derived from an EMBL/GenBank/DDBJ whole genome shotgun (WGS) entry which is preliminary data.</text>
</comment>